<sequence length="186" mass="21715">MDEHLRQAHHDVHPHWKEELVFRTKDALDQHANEAHPPTDGNSSDLAELKRVMEDARQQQAQYAEAVKQWQAQVARKDRERAEQDIQREAWFAQKERERAEAEKQRKERFARHTREVKQGELRRNNALIETLGAVKDSLQNLRTFVNSLGSLQTVASSAEEVRATMRELRQRNEENNESDDGNGDE</sequence>
<proteinExistence type="predicted"/>
<protein>
    <submittedName>
        <fullName evidence="2">Uncharacterized protein</fullName>
    </submittedName>
</protein>
<feature type="coiled-coil region" evidence="1">
    <location>
        <begin position="46"/>
        <end position="108"/>
    </location>
</feature>
<name>A0AAI8YSY1_9PEZI</name>
<accession>A0AAI8YSY1</accession>
<gene>
    <name evidence="2" type="ORF">LECACI_7A001413</name>
</gene>
<feature type="coiled-coil region" evidence="1">
    <location>
        <begin position="152"/>
        <end position="179"/>
    </location>
</feature>
<keyword evidence="1" id="KW-0175">Coiled coil</keyword>
<organism evidence="2 3">
    <name type="scientific">Lecanosticta acicola</name>
    <dbReference type="NCBI Taxonomy" id="111012"/>
    <lineage>
        <taxon>Eukaryota</taxon>
        <taxon>Fungi</taxon>
        <taxon>Dikarya</taxon>
        <taxon>Ascomycota</taxon>
        <taxon>Pezizomycotina</taxon>
        <taxon>Dothideomycetes</taxon>
        <taxon>Dothideomycetidae</taxon>
        <taxon>Mycosphaerellales</taxon>
        <taxon>Mycosphaerellaceae</taxon>
        <taxon>Lecanosticta</taxon>
    </lineage>
</organism>
<dbReference type="Proteomes" id="UP001296104">
    <property type="component" value="Unassembled WGS sequence"/>
</dbReference>
<comment type="caution">
    <text evidence="2">The sequence shown here is derived from an EMBL/GenBank/DDBJ whole genome shotgun (WGS) entry which is preliminary data.</text>
</comment>
<dbReference type="EMBL" id="CAVMBE010000005">
    <property type="protein sequence ID" value="CAK3835590.1"/>
    <property type="molecule type" value="Genomic_DNA"/>
</dbReference>
<reference evidence="2" key="1">
    <citation type="submission" date="2023-11" db="EMBL/GenBank/DDBJ databases">
        <authorList>
            <person name="Alioto T."/>
            <person name="Alioto T."/>
            <person name="Gomez Garrido J."/>
        </authorList>
    </citation>
    <scope>NUCLEOTIDE SEQUENCE</scope>
</reference>
<evidence type="ECO:0000256" key="1">
    <source>
        <dbReference type="SAM" id="Coils"/>
    </source>
</evidence>
<keyword evidence="3" id="KW-1185">Reference proteome</keyword>
<evidence type="ECO:0000313" key="2">
    <source>
        <dbReference type="EMBL" id="CAK3835590.1"/>
    </source>
</evidence>
<dbReference type="AlphaFoldDB" id="A0AAI8YSY1"/>
<evidence type="ECO:0000313" key="3">
    <source>
        <dbReference type="Proteomes" id="UP001296104"/>
    </source>
</evidence>